<evidence type="ECO:0000313" key="7">
    <source>
        <dbReference type="EMBL" id="PKA47576.1"/>
    </source>
</evidence>
<dbReference type="Pfam" id="PF04819">
    <property type="entry name" value="DUF716"/>
    <property type="match status" value="1"/>
</dbReference>
<evidence type="ECO:0000256" key="1">
    <source>
        <dbReference type="ARBA" id="ARBA00004141"/>
    </source>
</evidence>
<accession>A0A2H9ZWD1</accession>
<evidence type="ECO:0000313" key="8">
    <source>
        <dbReference type="Proteomes" id="UP000236161"/>
    </source>
</evidence>
<feature type="transmembrane region" description="Helical" evidence="6">
    <location>
        <begin position="241"/>
        <end position="263"/>
    </location>
</feature>
<keyword evidence="8" id="KW-1185">Reference proteome</keyword>
<dbReference type="PANTHER" id="PTHR47830">
    <property type="entry name" value="OS11G0534100 PROTEIN"/>
    <property type="match status" value="1"/>
</dbReference>
<dbReference type="InterPro" id="IPR006904">
    <property type="entry name" value="DUF716"/>
</dbReference>
<comment type="similarity">
    <text evidence="2">Belongs to the TMEM45 family.</text>
</comment>
<feature type="transmembrane region" description="Helical" evidence="6">
    <location>
        <begin position="126"/>
        <end position="145"/>
    </location>
</feature>
<feature type="transmembrane region" description="Helical" evidence="6">
    <location>
        <begin position="70"/>
        <end position="88"/>
    </location>
</feature>
<proteinExistence type="inferred from homology"/>
<sequence length="308" mass="32812">MALLLYHIFAFFALFSYGIYHLVSATRSFFKPFSPSSSSSRPAAGGADYIARPYYTLPVSGHRHHFLSHLPLYLAILSVILSIIHHAFLSSAAPNRFASLQTAAALLLFLLLAVSLLLPLPLPPDLIFLLASLSFAILYSVSSAYQTSDLQSKCESLSSTVSATSAAFALALALHPRLFLADLALAASVSLQGLWALQTGLSLYVEGFIPEGCHRLLDVSDGSTRCELEESRIRAAALLDLAFVLHAAFVAVVAVAVYAAVAWTSGSGLPRRHNGGSYDALPTCSSSGGLCDLDHVQMKAIAKNSLQA</sequence>
<dbReference type="PANTHER" id="PTHR47830:SF1">
    <property type="entry name" value="OS11G0534100 PROTEIN"/>
    <property type="match status" value="1"/>
</dbReference>
<keyword evidence="4 6" id="KW-1133">Transmembrane helix</keyword>
<dbReference type="Proteomes" id="UP000236161">
    <property type="component" value="Unassembled WGS sequence"/>
</dbReference>
<comment type="subcellular location">
    <subcellularLocation>
        <location evidence="1">Membrane</location>
        <topology evidence="1">Multi-pass membrane protein</topology>
    </subcellularLocation>
</comment>
<evidence type="ECO:0000256" key="2">
    <source>
        <dbReference type="ARBA" id="ARBA00006948"/>
    </source>
</evidence>
<reference evidence="7 8" key="1">
    <citation type="journal article" date="2017" name="Nature">
        <title>The Apostasia genome and the evolution of orchids.</title>
        <authorList>
            <person name="Zhang G.Q."/>
            <person name="Liu K.W."/>
            <person name="Li Z."/>
            <person name="Lohaus R."/>
            <person name="Hsiao Y.Y."/>
            <person name="Niu S.C."/>
            <person name="Wang J.Y."/>
            <person name="Lin Y.C."/>
            <person name="Xu Q."/>
            <person name="Chen L.J."/>
            <person name="Yoshida K."/>
            <person name="Fujiwara S."/>
            <person name="Wang Z.W."/>
            <person name="Zhang Y.Q."/>
            <person name="Mitsuda N."/>
            <person name="Wang M."/>
            <person name="Liu G.H."/>
            <person name="Pecoraro L."/>
            <person name="Huang H.X."/>
            <person name="Xiao X.J."/>
            <person name="Lin M."/>
            <person name="Wu X.Y."/>
            <person name="Wu W.L."/>
            <person name="Chen Y.Y."/>
            <person name="Chang S.B."/>
            <person name="Sakamoto S."/>
            <person name="Ohme-Takagi M."/>
            <person name="Yagi M."/>
            <person name="Zeng S.J."/>
            <person name="Shen C.Y."/>
            <person name="Yeh C.M."/>
            <person name="Luo Y.B."/>
            <person name="Tsai W.C."/>
            <person name="Van de Peer Y."/>
            <person name="Liu Z.J."/>
        </authorList>
    </citation>
    <scope>NUCLEOTIDE SEQUENCE [LARGE SCALE GENOMIC DNA]</scope>
    <source>
        <strain evidence="8">cv. Shenzhen</strain>
        <tissue evidence="7">Stem</tissue>
    </source>
</reference>
<dbReference type="STRING" id="1088818.A0A2H9ZWD1"/>
<keyword evidence="5 6" id="KW-0472">Membrane</keyword>
<dbReference type="GO" id="GO:0016020">
    <property type="term" value="C:membrane"/>
    <property type="evidence" value="ECO:0007669"/>
    <property type="project" value="UniProtKB-SubCell"/>
</dbReference>
<protein>
    <submittedName>
        <fullName evidence="7">Uncharacterized protein</fullName>
    </submittedName>
</protein>
<evidence type="ECO:0000256" key="5">
    <source>
        <dbReference type="ARBA" id="ARBA00023136"/>
    </source>
</evidence>
<evidence type="ECO:0000256" key="3">
    <source>
        <dbReference type="ARBA" id="ARBA00022692"/>
    </source>
</evidence>
<evidence type="ECO:0000256" key="4">
    <source>
        <dbReference type="ARBA" id="ARBA00022989"/>
    </source>
</evidence>
<dbReference type="OrthoDB" id="1924702at2759"/>
<feature type="transmembrane region" description="Helical" evidence="6">
    <location>
        <begin position="100"/>
        <end position="119"/>
    </location>
</feature>
<dbReference type="AlphaFoldDB" id="A0A2H9ZWD1"/>
<evidence type="ECO:0000256" key="6">
    <source>
        <dbReference type="SAM" id="Phobius"/>
    </source>
</evidence>
<keyword evidence="3 6" id="KW-0812">Transmembrane</keyword>
<dbReference type="EMBL" id="KZ453122">
    <property type="protein sequence ID" value="PKA47576.1"/>
    <property type="molecule type" value="Genomic_DNA"/>
</dbReference>
<gene>
    <name evidence="7" type="ORF">AXF42_Ash014772</name>
</gene>
<organism evidence="7 8">
    <name type="scientific">Apostasia shenzhenica</name>
    <dbReference type="NCBI Taxonomy" id="1088818"/>
    <lineage>
        <taxon>Eukaryota</taxon>
        <taxon>Viridiplantae</taxon>
        <taxon>Streptophyta</taxon>
        <taxon>Embryophyta</taxon>
        <taxon>Tracheophyta</taxon>
        <taxon>Spermatophyta</taxon>
        <taxon>Magnoliopsida</taxon>
        <taxon>Liliopsida</taxon>
        <taxon>Asparagales</taxon>
        <taxon>Orchidaceae</taxon>
        <taxon>Apostasioideae</taxon>
        <taxon>Apostasia</taxon>
    </lineage>
</organism>
<feature type="transmembrane region" description="Helical" evidence="6">
    <location>
        <begin position="6"/>
        <end position="23"/>
    </location>
</feature>
<name>A0A2H9ZWD1_9ASPA</name>